<evidence type="ECO:0000313" key="3">
    <source>
        <dbReference type="Proteomes" id="UP000199666"/>
    </source>
</evidence>
<dbReference type="SUPFAM" id="SSF51695">
    <property type="entry name" value="PLC-like phosphodiesterases"/>
    <property type="match status" value="1"/>
</dbReference>
<dbReference type="EMBL" id="FOPP01000003">
    <property type="protein sequence ID" value="SFG89093.1"/>
    <property type="molecule type" value="Genomic_DNA"/>
</dbReference>
<feature type="signal peptide" evidence="1">
    <location>
        <begin position="1"/>
        <end position="19"/>
    </location>
</feature>
<feature type="chain" id="PRO_5011647107" evidence="1">
    <location>
        <begin position="20"/>
        <end position="253"/>
    </location>
</feature>
<reference evidence="2 3" key="1">
    <citation type="submission" date="2016-10" db="EMBL/GenBank/DDBJ databases">
        <authorList>
            <person name="de Groot N.N."/>
        </authorList>
    </citation>
    <scope>NUCLEOTIDE SEQUENCE [LARGE SCALE GENOMIC DNA]</scope>
    <source>
        <strain evidence="2 3">DSM 18684</strain>
    </source>
</reference>
<dbReference type="AlphaFoldDB" id="A0A1I2VJ14"/>
<protein>
    <submittedName>
        <fullName evidence="2">Alkaline phosphatase</fullName>
    </submittedName>
</protein>
<dbReference type="Gene3D" id="3.20.20.190">
    <property type="entry name" value="Phosphatidylinositol (PI) phosphodiesterase"/>
    <property type="match status" value="1"/>
</dbReference>
<dbReference type="InterPro" id="IPR017946">
    <property type="entry name" value="PLC-like_Pdiesterase_TIM-brl"/>
</dbReference>
<accession>A0A1I2VJ14</accession>
<name>A0A1I2VJ14_9SPHI</name>
<evidence type="ECO:0000256" key="1">
    <source>
        <dbReference type="SAM" id="SignalP"/>
    </source>
</evidence>
<keyword evidence="1" id="KW-0732">Signal</keyword>
<dbReference type="GO" id="GO:0006629">
    <property type="term" value="P:lipid metabolic process"/>
    <property type="evidence" value="ECO:0007669"/>
    <property type="project" value="InterPro"/>
</dbReference>
<dbReference type="Proteomes" id="UP000199666">
    <property type="component" value="Unassembled WGS sequence"/>
</dbReference>
<dbReference type="GO" id="GO:0008081">
    <property type="term" value="F:phosphoric diester hydrolase activity"/>
    <property type="evidence" value="ECO:0007669"/>
    <property type="project" value="InterPro"/>
</dbReference>
<proteinExistence type="predicted"/>
<organism evidence="2 3">
    <name type="scientific">Pedobacter insulae</name>
    <dbReference type="NCBI Taxonomy" id="414048"/>
    <lineage>
        <taxon>Bacteria</taxon>
        <taxon>Pseudomonadati</taxon>
        <taxon>Bacteroidota</taxon>
        <taxon>Sphingobacteriia</taxon>
        <taxon>Sphingobacteriales</taxon>
        <taxon>Sphingobacteriaceae</taxon>
        <taxon>Pedobacter</taxon>
    </lineage>
</organism>
<dbReference type="RefSeq" id="WP_090992590.1">
    <property type="nucleotide sequence ID" value="NZ_FOPP01000003.1"/>
</dbReference>
<dbReference type="OrthoDB" id="9794455at2"/>
<dbReference type="STRING" id="414048.SAMN04489864_10362"/>
<keyword evidence="3" id="KW-1185">Reference proteome</keyword>
<evidence type="ECO:0000313" key="2">
    <source>
        <dbReference type="EMBL" id="SFG89093.1"/>
    </source>
</evidence>
<sequence>MKKLAGFTLGLMLSLASFAQIKIHSHNDYTHAKPLLQAYAYQVYEIEVDIFLIGDSLIVAHSKKDKDLTRTINAMYLDPIANWTKDDAKRGVKTNYGFRLMIDLKDSWSDVYPVLRREIEKYGKLFDKGKDKNAIQIVMSGNRPADSLYHKFPSWVYFDGLPNINYAKADLKRVTMISDNFAAYSKWKGVGEIPAADKLKLKKVIDQAHRLNKPMRFWGAPDTQECWQQLADLGADIINTDKIVECKTYFEHK</sequence>
<gene>
    <name evidence="2" type="ORF">SAMN04489864_10362</name>
</gene>